<name>A0ABM3UQH9_MUSDO</name>
<evidence type="ECO:0000313" key="1">
    <source>
        <dbReference type="Proteomes" id="UP001652621"/>
    </source>
</evidence>
<dbReference type="GeneID" id="131801282"/>
<sequence length="164" mass="18508">MDKSSHDFSKLIGSVSLEKEIDPICMSIDDMITRLDELESLLANVKGVSNIIIDQYTSGVLTFLPKFMELKSRIDNLEKFVQVVDDNMNQMEKTIDLAEHELNVTDYSLKGLILKPLLTKTLPISTPNGEETASSTKSDASIEYQPIQIFNSKLYFDNKITKNN</sequence>
<keyword evidence="1" id="KW-1185">Reference proteome</keyword>
<reference evidence="2" key="1">
    <citation type="submission" date="2025-08" db="UniProtKB">
        <authorList>
            <consortium name="RefSeq"/>
        </authorList>
    </citation>
    <scope>IDENTIFICATION</scope>
    <source>
        <strain evidence="2">Aabys</strain>
        <tissue evidence="2">Whole body</tissue>
    </source>
</reference>
<protein>
    <submittedName>
        <fullName evidence="2">Biogenesis of lysosome-related organelles complex 1 subunit 4-like</fullName>
    </submittedName>
</protein>
<organism evidence="1 2">
    <name type="scientific">Musca domestica</name>
    <name type="common">House fly</name>
    <dbReference type="NCBI Taxonomy" id="7370"/>
    <lineage>
        <taxon>Eukaryota</taxon>
        <taxon>Metazoa</taxon>
        <taxon>Ecdysozoa</taxon>
        <taxon>Arthropoda</taxon>
        <taxon>Hexapoda</taxon>
        <taxon>Insecta</taxon>
        <taxon>Pterygota</taxon>
        <taxon>Neoptera</taxon>
        <taxon>Endopterygota</taxon>
        <taxon>Diptera</taxon>
        <taxon>Brachycera</taxon>
        <taxon>Muscomorpha</taxon>
        <taxon>Muscoidea</taxon>
        <taxon>Muscidae</taxon>
        <taxon>Musca</taxon>
    </lineage>
</organism>
<proteinExistence type="predicted"/>
<dbReference type="Proteomes" id="UP001652621">
    <property type="component" value="Unplaced"/>
</dbReference>
<accession>A0ABM3UQH9</accession>
<dbReference type="PANTHER" id="PTHR16230">
    <property type="entry name" value="CAPPUCCINO"/>
    <property type="match status" value="1"/>
</dbReference>
<evidence type="ECO:0000313" key="2">
    <source>
        <dbReference type="RefSeq" id="XP_058975794.1"/>
    </source>
</evidence>
<gene>
    <name evidence="2" type="primary">LOC131801282</name>
</gene>
<dbReference type="InterPro" id="IPR024857">
    <property type="entry name" value="Cappuccino"/>
</dbReference>
<dbReference type="RefSeq" id="XP_058975794.1">
    <property type="nucleotide sequence ID" value="XM_059119811.1"/>
</dbReference>
<dbReference type="PANTHER" id="PTHR16230:SF3">
    <property type="entry name" value="BIOGENESIS OF LYSOSOMAL ORGANELLES COMPLEX-1, SUBUNIT 4, CAPPUCCINO"/>
    <property type="match status" value="1"/>
</dbReference>